<reference evidence="9" key="1">
    <citation type="journal article" date="2016" name="Genome Announc.">
        <title>Draft genome sequence of Aspergillus niger strain An76.</title>
        <authorList>
            <person name="Gong W."/>
            <person name="Cheng Z."/>
            <person name="Zhang H."/>
            <person name="Liu L."/>
            <person name="Gao P."/>
            <person name="Wang L."/>
        </authorList>
    </citation>
    <scope>NUCLEOTIDE SEQUENCE [LARGE SCALE GENOMIC DNA]</scope>
    <source>
        <strain evidence="9">An76</strain>
    </source>
</reference>
<dbReference type="InterPro" id="IPR036396">
    <property type="entry name" value="Cyt_P450_sf"/>
</dbReference>
<dbReference type="EMBL" id="BCMY01000032">
    <property type="protein sequence ID" value="GAQ47573.1"/>
    <property type="molecule type" value="Genomic_DNA"/>
</dbReference>
<dbReference type="OMA" id="HMAYNGR"/>
<organism evidence="8 9">
    <name type="scientific">Aspergillus niger</name>
    <dbReference type="NCBI Taxonomy" id="5061"/>
    <lineage>
        <taxon>Eukaryota</taxon>
        <taxon>Fungi</taxon>
        <taxon>Dikarya</taxon>
        <taxon>Ascomycota</taxon>
        <taxon>Pezizomycotina</taxon>
        <taxon>Eurotiomycetes</taxon>
        <taxon>Eurotiomycetidae</taxon>
        <taxon>Eurotiales</taxon>
        <taxon>Aspergillaceae</taxon>
        <taxon>Aspergillus</taxon>
        <taxon>Aspergillus subgen. Circumdati</taxon>
    </lineage>
</organism>
<dbReference type="AlphaFoldDB" id="A0A117E3T1"/>
<protein>
    <recommendedName>
        <fullName evidence="10">Cytochrome P450</fullName>
    </recommendedName>
</protein>
<evidence type="ECO:0008006" key="10">
    <source>
        <dbReference type="Google" id="ProtNLM"/>
    </source>
</evidence>
<dbReference type="PRINTS" id="PR00463">
    <property type="entry name" value="EP450I"/>
</dbReference>
<evidence type="ECO:0000313" key="9">
    <source>
        <dbReference type="Proteomes" id="UP000068243"/>
    </source>
</evidence>
<dbReference type="InterPro" id="IPR002401">
    <property type="entry name" value="Cyt_P450_E_grp-I"/>
</dbReference>
<dbReference type="Proteomes" id="UP000068243">
    <property type="component" value="Unassembled WGS sequence"/>
</dbReference>
<name>A0A117E3T1_ASPNG</name>
<dbReference type="VEuPathDB" id="FungiDB:ATCC64974_63160"/>
<dbReference type="InterPro" id="IPR001128">
    <property type="entry name" value="Cyt_P450"/>
</dbReference>
<evidence type="ECO:0000256" key="6">
    <source>
        <dbReference type="ARBA" id="ARBA00023033"/>
    </source>
</evidence>
<accession>A0A117E3T1</accession>
<dbReference type="GO" id="GO:0005506">
    <property type="term" value="F:iron ion binding"/>
    <property type="evidence" value="ECO:0007669"/>
    <property type="project" value="InterPro"/>
</dbReference>
<keyword evidence="6" id="KW-0503">Monooxygenase</keyword>
<keyword evidence="4" id="KW-0560">Oxidoreductase</keyword>
<keyword evidence="5 7" id="KW-0408">Iron</keyword>
<dbReference type="GO" id="GO:0004497">
    <property type="term" value="F:monooxygenase activity"/>
    <property type="evidence" value="ECO:0007669"/>
    <property type="project" value="UniProtKB-KW"/>
</dbReference>
<keyword evidence="3 7" id="KW-0479">Metal-binding</keyword>
<comment type="similarity">
    <text evidence="2">Belongs to the cytochrome P450 family.</text>
</comment>
<dbReference type="OrthoDB" id="1103324at2759"/>
<keyword evidence="7" id="KW-0349">Heme</keyword>
<dbReference type="Gene3D" id="1.10.630.10">
    <property type="entry name" value="Cytochrome P450"/>
    <property type="match status" value="1"/>
</dbReference>
<sequence length="479" mass="54155">MALVHLTALATCALLLVVLRATFNSWRLQRKLPPGPPGAPSIENILQLPKVRAHHKSTEWAKTYGGLYSFHIGPATAAVVTDRALVKELFDKRSALYSSRPTSHVGQNIITGGDHLLVMDYSDNWRLFRKTINQHFSASMCEKTHVRLPEAEHTQMMRDFLLHPGKHMLHTKRTTNSIIMSLLFARGMKRLYSSFHRRAIEARRRAASASQYRTRSFLDDVLDLQEKLGLTDNQVDVLGGVMMEGGSDTGSTMLLVMIQALALHPEIQTRAQAELNAVCGEYRSPTWEDFPRLPYINLVVKETMRWRPVTPLAFPHALSKDDWVNDYFLPKGTAVFLSVWGLHHDENVFPNPDRFDPSRFEGRHKLAFDYAASSEYMQRDHYIYGAGRPLCPGIHLSERSMFLGAAKLLWAVNFEPARDEKGNPIPIDTDPTTGYTEGFLVCPRPYKCNVAPRSSAHADTILREFARTESEVLSQYAAP</sequence>
<evidence type="ECO:0000313" key="8">
    <source>
        <dbReference type="EMBL" id="GAQ47573.1"/>
    </source>
</evidence>
<dbReference type="PANTHER" id="PTHR46300:SF2">
    <property type="entry name" value="CYTOCHROME P450 MONOOXYGENASE ALNH-RELATED"/>
    <property type="match status" value="1"/>
</dbReference>
<feature type="binding site" description="axial binding residue" evidence="7">
    <location>
        <position position="391"/>
    </location>
    <ligand>
        <name>heme</name>
        <dbReference type="ChEBI" id="CHEBI:30413"/>
    </ligand>
    <ligandPart>
        <name>Fe</name>
        <dbReference type="ChEBI" id="CHEBI:18248"/>
    </ligandPart>
</feature>
<dbReference type="SUPFAM" id="SSF48264">
    <property type="entry name" value="Cytochrome P450"/>
    <property type="match status" value="1"/>
</dbReference>
<dbReference type="Pfam" id="PF00067">
    <property type="entry name" value="p450"/>
    <property type="match status" value="2"/>
</dbReference>
<dbReference type="VEuPathDB" id="FungiDB:An10g00110"/>
<dbReference type="InterPro" id="IPR050364">
    <property type="entry name" value="Cytochrome_P450_fung"/>
</dbReference>
<dbReference type="GO" id="GO:0016705">
    <property type="term" value="F:oxidoreductase activity, acting on paired donors, with incorporation or reduction of molecular oxygen"/>
    <property type="evidence" value="ECO:0007669"/>
    <property type="project" value="InterPro"/>
</dbReference>
<dbReference type="PANTHER" id="PTHR46300">
    <property type="entry name" value="P450, PUTATIVE (EUROFUNG)-RELATED-RELATED"/>
    <property type="match status" value="1"/>
</dbReference>
<dbReference type="VEuPathDB" id="FungiDB:ASPNIDRAFT2_1107512"/>
<gene>
    <name evidence="8" type="ORF">ABL_10234</name>
</gene>
<evidence type="ECO:0000256" key="7">
    <source>
        <dbReference type="PIRSR" id="PIRSR602401-1"/>
    </source>
</evidence>
<evidence type="ECO:0000256" key="1">
    <source>
        <dbReference type="ARBA" id="ARBA00001971"/>
    </source>
</evidence>
<dbReference type="CDD" id="cd11065">
    <property type="entry name" value="CYP64-like"/>
    <property type="match status" value="1"/>
</dbReference>
<comment type="caution">
    <text evidence="8">The sequence shown here is derived from an EMBL/GenBank/DDBJ whole genome shotgun (WGS) entry which is preliminary data.</text>
</comment>
<dbReference type="VEuPathDB" id="FungiDB:M747DRAFT_247740"/>
<comment type="cofactor">
    <cofactor evidence="1 7">
        <name>heme</name>
        <dbReference type="ChEBI" id="CHEBI:30413"/>
    </cofactor>
</comment>
<evidence type="ECO:0000256" key="3">
    <source>
        <dbReference type="ARBA" id="ARBA00022723"/>
    </source>
</evidence>
<evidence type="ECO:0000256" key="5">
    <source>
        <dbReference type="ARBA" id="ARBA00023004"/>
    </source>
</evidence>
<proteinExistence type="inferred from homology"/>
<dbReference type="GO" id="GO:0020037">
    <property type="term" value="F:heme binding"/>
    <property type="evidence" value="ECO:0007669"/>
    <property type="project" value="InterPro"/>
</dbReference>
<evidence type="ECO:0000256" key="4">
    <source>
        <dbReference type="ARBA" id="ARBA00023002"/>
    </source>
</evidence>
<evidence type="ECO:0000256" key="2">
    <source>
        <dbReference type="ARBA" id="ARBA00010617"/>
    </source>
</evidence>